<organism evidence="1 2">
    <name type="scientific">Persea americana</name>
    <name type="common">Avocado</name>
    <dbReference type="NCBI Taxonomy" id="3435"/>
    <lineage>
        <taxon>Eukaryota</taxon>
        <taxon>Viridiplantae</taxon>
        <taxon>Streptophyta</taxon>
        <taxon>Embryophyta</taxon>
        <taxon>Tracheophyta</taxon>
        <taxon>Spermatophyta</taxon>
        <taxon>Magnoliopsida</taxon>
        <taxon>Magnoliidae</taxon>
        <taxon>Laurales</taxon>
        <taxon>Lauraceae</taxon>
        <taxon>Persea</taxon>
    </lineage>
</organism>
<dbReference type="Proteomes" id="UP001234297">
    <property type="component" value="Chromosome 12"/>
</dbReference>
<sequence length="74" mass="8035">MEEEYKYLNRNNAGGVSIRSFDVGGLHSLSARYDWNIVVMDKVELDAHKCEDAFILDSSSSLGGPPGCAIANAE</sequence>
<protein>
    <submittedName>
        <fullName evidence="1">Uncharacterized protein</fullName>
    </submittedName>
</protein>
<comment type="caution">
    <text evidence="1">The sequence shown here is derived from an EMBL/GenBank/DDBJ whole genome shotgun (WGS) entry which is preliminary data.</text>
</comment>
<evidence type="ECO:0000313" key="1">
    <source>
        <dbReference type="EMBL" id="KAJ8616005.1"/>
    </source>
</evidence>
<keyword evidence="2" id="KW-1185">Reference proteome</keyword>
<name>A0ACC2K4J1_PERAE</name>
<evidence type="ECO:0000313" key="2">
    <source>
        <dbReference type="Proteomes" id="UP001234297"/>
    </source>
</evidence>
<proteinExistence type="predicted"/>
<dbReference type="EMBL" id="CM056820">
    <property type="protein sequence ID" value="KAJ8616005.1"/>
    <property type="molecule type" value="Genomic_DNA"/>
</dbReference>
<accession>A0ACC2K4J1</accession>
<reference evidence="1 2" key="1">
    <citation type="journal article" date="2022" name="Hortic Res">
        <title>A haplotype resolved chromosomal level avocado genome allows analysis of novel avocado genes.</title>
        <authorList>
            <person name="Nath O."/>
            <person name="Fletcher S.J."/>
            <person name="Hayward A."/>
            <person name="Shaw L.M."/>
            <person name="Masouleh A.K."/>
            <person name="Furtado A."/>
            <person name="Henry R.J."/>
            <person name="Mitter N."/>
        </authorList>
    </citation>
    <scope>NUCLEOTIDE SEQUENCE [LARGE SCALE GENOMIC DNA]</scope>
    <source>
        <strain evidence="2">cv. Hass</strain>
    </source>
</reference>
<gene>
    <name evidence="1" type="ORF">MRB53_035377</name>
</gene>